<evidence type="ECO:0000313" key="2">
    <source>
        <dbReference type="WBParaSite" id="MCU_009538-RA"/>
    </source>
</evidence>
<sequence>MPLLRKQKTFDVSHTEGPYSDSTDMQSTTSAVLRLQAKWDSALGNLHSSTDLAQNRPLALEQPPNHSVSALVSKFENATNAANLTEQRRRRLGRRGHSFDVAVPDNKV</sequence>
<dbReference type="AlphaFoldDB" id="A0A5K3FPW6"/>
<evidence type="ECO:0000256" key="1">
    <source>
        <dbReference type="SAM" id="MobiDB-lite"/>
    </source>
</evidence>
<reference evidence="2" key="1">
    <citation type="submission" date="2019-11" db="UniProtKB">
        <authorList>
            <consortium name="WormBaseParasite"/>
        </authorList>
    </citation>
    <scope>IDENTIFICATION</scope>
</reference>
<name>A0A5K3FPW6_MESCO</name>
<organism evidence="2">
    <name type="scientific">Mesocestoides corti</name>
    <name type="common">Flatworm</name>
    <dbReference type="NCBI Taxonomy" id="53468"/>
    <lineage>
        <taxon>Eukaryota</taxon>
        <taxon>Metazoa</taxon>
        <taxon>Spiralia</taxon>
        <taxon>Lophotrochozoa</taxon>
        <taxon>Platyhelminthes</taxon>
        <taxon>Cestoda</taxon>
        <taxon>Eucestoda</taxon>
        <taxon>Cyclophyllidea</taxon>
        <taxon>Mesocestoididae</taxon>
        <taxon>Mesocestoides</taxon>
    </lineage>
</organism>
<proteinExistence type="predicted"/>
<protein>
    <submittedName>
        <fullName evidence="2">KRUF family protein</fullName>
    </submittedName>
</protein>
<feature type="region of interest" description="Disordered" evidence="1">
    <location>
        <begin position="1"/>
        <end position="26"/>
    </location>
</feature>
<accession>A0A5K3FPW6</accession>
<feature type="region of interest" description="Disordered" evidence="1">
    <location>
        <begin position="81"/>
        <end position="108"/>
    </location>
</feature>
<dbReference type="WBParaSite" id="MCU_009538-RA">
    <property type="protein sequence ID" value="MCU_009538-RA"/>
    <property type="gene ID" value="MCU_009538"/>
</dbReference>